<evidence type="ECO:0000256" key="4">
    <source>
        <dbReference type="ARBA" id="ARBA00022679"/>
    </source>
</evidence>
<comment type="catalytic activity">
    <reaction evidence="9">
        <text>adenosine(37) in tRNA + dimethylallyl diphosphate = N(6)-dimethylallyladenosine(37) in tRNA + diphosphate</text>
        <dbReference type="Rhea" id="RHEA:26482"/>
        <dbReference type="Rhea" id="RHEA-COMP:10162"/>
        <dbReference type="Rhea" id="RHEA-COMP:10375"/>
        <dbReference type="ChEBI" id="CHEBI:33019"/>
        <dbReference type="ChEBI" id="CHEBI:57623"/>
        <dbReference type="ChEBI" id="CHEBI:74411"/>
        <dbReference type="ChEBI" id="CHEBI:74415"/>
        <dbReference type="EC" id="2.5.1.75"/>
    </reaction>
</comment>
<dbReference type="PANTHER" id="PTHR11088">
    <property type="entry name" value="TRNA DIMETHYLALLYLTRANSFERASE"/>
    <property type="match status" value="1"/>
</dbReference>
<evidence type="ECO:0000256" key="5">
    <source>
        <dbReference type="ARBA" id="ARBA00022694"/>
    </source>
</evidence>
<proteinExistence type="inferred from homology"/>
<dbReference type="PANTHER" id="PTHR11088:SF60">
    <property type="entry name" value="TRNA DIMETHYLALLYLTRANSFERASE"/>
    <property type="match status" value="1"/>
</dbReference>
<feature type="compositionally biased region" description="Basic and acidic residues" evidence="10">
    <location>
        <begin position="402"/>
        <end position="411"/>
    </location>
</feature>
<feature type="compositionally biased region" description="Basic and acidic residues" evidence="10">
    <location>
        <begin position="467"/>
        <end position="482"/>
    </location>
</feature>
<feature type="compositionally biased region" description="Basic and acidic residues" evidence="10">
    <location>
        <begin position="507"/>
        <end position="520"/>
    </location>
</feature>
<dbReference type="HAMAP" id="MF_00185">
    <property type="entry name" value="IPP_trans"/>
    <property type="match status" value="1"/>
</dbReference>
<keyword evidence="8" id="KW-0460">Magnesium</keyword>
<name>A0A078A6E7_STYLE</name>
<evidence type="ECO:0000256" key="8">
    <source>
        <dbReference type="ARBA" id="ARBA00022842"/>
    </source>
</evidence>
<dbReference type="SUPFAM" id="SSF52540">
    <property type="entry name" value="P-loop containing nucleoside triphosphate hydrolases"/>
    <property type="match status" value="1"/>
</dbReference>
<gene>
    <name evidence="11" type="primary">Contig3088.g3298</name>
    <name evidence="11" type="ORF">STYLEM_6402</name>
</gene>
<keyword evidence="5" id="KW-0819">tRNA processing</keyword>
<feature type="region of interest" description="Disordered" evidence="10">
    <location>
        <begin position="460"/>
        <end position="538"/>
    </location>
</feature>
<organism evidence="11 12">
    <name type="scientific">Stylonychia lemnae</name>
    <name type="common">Ciliate</name>
    <dbReference type="NCBI Taxonomy" id="5949"/>
    <lineage>
        <taxon>Eukaryota</taxon>
        <taxon>Sar</taxon>
        <taxon>Alveolata</taxon>
        <taxon>Ciliophora</taxon>
        <taxon>Intramacronucleata</taxon>
        <taxon>Spirotrichea</taxon>
        <taxon>Stichotrichia</taxon>
        <taxon>Sporadotrichida</taxon>
        <taxon>Oxytrichidae</taxon>
        <taxon>Stylonychinae</taxon>
        <taxon>Stylonychia</taxon>
    </lineage>
</organism>
<feature type="compositionally biased region" description="Polar residues" evidence="10">
    <location>
        <begin position="483"/>
        <end position="495"/>
    </location>
</feature>
<protein>
    <recommendedName>
        <fullName evidence="3">tRNA dimethylallyltransferase</fullName>
        <ecNumber evidence="3">2.5.1.75</ecNumber>
    </recommendedName>
</protein>
<sequence>MDKLRKVIVVSGMTGVGKTNIAKILAQHINGELVCVDSIQIYKGLNIISNKPPLNPLQVDQKAAIMSDQKILGNVNLTQTPHHMIGKYDPLNPVSSTIYAYEARRQIKDILARNKTPVLEGGSPFYLQQIFSPNLTNLNDDVYFRSREVAKNIIRMDENNFQLTLSRAQTLFAQVQIKDNDSSKIGVNDFYRLETKFALALYLQAKGMTYPQYVKTQATDEDNSLFSNIDKRCFYLFGNKKSINQVLDLRVEEMVMNDAFFHEVIEFSKIISEHENLENLKINPLIRCIGYLESVKYLQSFHHLGEEQIYLDFIKRKQINSSYKQIAQKYLNDYKAKNRQYAKRQNIWFRKEQNYLWLDVMMEGKIQNVINKMIVHLMKEDVRRELESDEQEKMKNVNTEDDSQKELKEYKSESKILQSDELYYKYMMNSLKTAKAYQSLLMGKVLTHPLLTLQTPDYFIPKKLKPPKQDRVQQSIDSKENSQLDPQSDAQYNQKQDQRQNKQHAKNLFDNRREQQDDSNKPQIKFKMGQPQKQAETL</sequence>
<keyword evidence="7" id="KW-0067">ATP-binding</keyword>
<dbReference type="GO" id="GO:0005524">
    <property type="term" value="F:ATP binding"/>
    <property type="evidence" value="ECO:0007669"/>
    <property type="project" value="UniProtKB-KW"/>
</dbReference>
<feature type="region of interest" description="Disordered" evidence="10">
    <location>
        <begin position="388"/>
        <end position="411"/>
    </location>
</feature>
<keyword evidence="12" id="KW-1185">Reference proteome</keyword>
<dbReference type="InterPro" id="IPR027417">
    <property type="entry name" value="P-loop_NTPase"/>
</dbReference>
<comment type="cofactor">
    <cofactor evidence="1">
        <name>Mg(2+)</name>
        <dbReference type="ChEBI" id="CHEBI:18420"/>
    </cofactor>
</comment>
<dbReference type="EMBL" id="CCKQ01006153">
    <property type="protein sequence ID" value="CDW77441.1"/>
    <property type="molecule type" value="Genomic_DNA"/>
</dbReference>
<dbReference type="Gene3D" id="3.40.50.300">
    <property type="entry name" value="P-loop containing nucleotide triphosphate hydrolases"/>
    <property type="match status" value="1"/>
</dbReference>
<reference evidence="11 12" key="1">
    <citation type="submission" date="2014-06" db="EMBL/GenBank/DDBJ databases">
        <authorList>
            <person name="Swart Estienne"/>
        </authorList>
    </citation>
    <scope>NUCLEOTIDE SEQUENCE [LARGE SCALE GENOMIC DNA]</scope>
    <source>
        <strain evidence="11 12">130c</strain>
    </source>
</reference>
<dbReference type="Proteomes" id="UP000039865">
    <property type="component" value="Unassembled WGS sequence"/>
</dbReference>
<evidence type="ECO:0000313" key="11">
    <source>
        <dbReference type="EMBL" id="CDW77441.1"/>
    </source>
</evidence>
<evidence type="ECO:0000256" key="2">
    <source>
        <dbReference type="ARBA" id="ARBA00005842"/>
    </source>
</evidence>
<dbReference type="GO" id="GO:0006400">
    <property type="term" value="P:tRNA modification"/>
    <property type="evidence" value="ECO:0007669"/>
    <property type="project" value="TreeGrafter"/>
</dbReference>
<evidence type="ECO:0000256" key="10">
    <source>
        <dbReference type="SAM" id="MobiDB-lite"/>
    </source>
</evidence>
<keyword evidence="6" id="KW-0547">Nucleotide-binding</keyword>
<comment type="similarity">
    <text evidence="2">Belongs to the IPP transferase family.</text>
</comment>
<dbReference type="OrthoDB" id="775260at2759"/>
<dbReference type="InterPro" id="IPR039657">
    <property type="entry name" value="Dimethylallyltransferase"/>
</dbReference>
<dbReference type="InterPro" id="IPR018022">
    <property type="entry name" value="IPT"/>
</dbReference>
<evidence type="ECO:0000256" key="3">
    <source>
        <dbReference type="ARBA" id="ARBA00012665"/>
    </source>
</evidence>
<evidence type="ECO:0000256" key="6">
    <source>
        <dbReference type="ARBA" id="ARBA00022741"/>
    </source>
</evidence>
<evidence type="ECO:0000256" key="7">
    <source>
        <dbReference type="ARBA" id="ARBA00022840"/>
    </source>
</evidence>
<dbReference type="InParanoid" id="A0A078A6E7"/>
<dbReference type="GO" id="GO:0052381">
    <property type="term" value="F:tRNA dimethylallyltransferase activity"/>
    <property type="evidence" value="ECO:0007669"/>
    <property type="project" value="UniProtKB-EC"/>
</dbReference>
<accession>A0A078A6E7</accession>
<dbReference type="EC" id="2.5.1.75" evidence="3"/>
<evidence type="ECO:0000256" key="9">
    <source>
        <dbReference type="ARBA" id="ARBA00049563"/>
    </source>
</evidence>
<evidence type="ECO:0000313" key="12">
    <source>
        <dbReference type="Proteomes" id="UP000039865"/>
    </source>
</evidence>
<keyword evidence="4 11" id="KW-0808">Transferase</keyword>
<dbReference type="OMA" id="YHWIDAS"/>
<evidence type="ECO:0000256" key="1">
    <source>
        <dbReference type="ARBA" id="ARBA00001946"/>
    </source>
</evidence>
<dbReference type="Pfam" id="PF01715">
    <property type="entry name" value="IPPT"/>
    <property type="match status" value="1"/>
</dbReference>
<dbReference type="AlphaFoldDB" id="A0A078A6E7"/>